<name>A0A0C9N8F4_9FUNG</name>
<reference evidence="2" key="1">
    <citation type="submission" date="2014-09" db="EMBL/GenBank/DDBJ databases">
        <title>Draft genome sequence of an oleaginous Mucoromycotina fungus Mucor ambiguus NBRC6742.</title>
        <authorList>
            <person name="Takeda I."/>
            <person name="Yamane N."/>
            <person name="Morita T."/>
            <person name="Tamano K."/>
            <person name="Machida M."/>
            <person name="Baker S."/>
            <person name="Koike H."/>
        </authorList>
    </citation>
    <scope>NUCLEOTIDE SEQUENCE</scope>
    <source>
        <strain evidence="2">NBRC 6742</strain>
    </source>
</reference>
<dbReference type="AlphaFoldDB" id="A0A0C9N8F4"/>
<evidence type="ECO:0008006" key="4">
    <source>
        <dbReference type="Google" id="ProtNLM"/>
    </source>
</evidence>
<evidence type="ECO:0000256" key="1">
    <source>
        <dbReference type="SAM" id="MobiDB-lite"/>
    </source>
</evidence>
<keyword evidence="3" id="KW-1185">Reference proteome</keyword>
<dbReference type="Gene3D" id="1.25.40.990">
    <property type="match status" value="1"/>
</dbReference>
<feature type="compositionally biased region" description="Basic and acidic residues" evidence="1">
    <location>
        <begin position="64"/>
        <end position="80"/>
    </location>
</feature>
<feature type="compositionally biased region" description="Polar residues" evidence="1">
    <location>
        <begin position="45"/>
        <end position="57"/>
    </location>
</feature>
<dbReference type="PANTHER" id="PTHR39398">
    <property type="entry name" value="YALI0F14311P"/>
    <property type="match status" value="1"/>
</dbReference>
<feature type="region of interest" description="Disordered" evidence="1">
    <location>
        <begin position="45"/>
        <end position="80"/>
    </location>
</feature>
<gene>
    <name evidence="2" type="ORF">MAM1_0432c10483</name>
</gene>
<evidence type="ECO:0000313" key="3">
    <source>
        <dbReference type="Proteomes" id="UP000053815"/>
    </source>
</evidence>
<accession>A0A0C9N8F4</accession>
<dbReference type="EMBL" id="DF836721">
    <property type="protein sequence ID" value="GAN10933.1"/>
    <property type="molecule type" value="Genomic_DNA"/>
</dbReference>
<dbReference type="Proteomes" id="UP000053815">
    <property type="component" value="Unassembled WGS sequence"/>
</dbReference>
<dbReference type="STRING" id="91626.A0A0C9N8F4"/>
<dbReference type="PANTHER" id="PTHR39398:SF1">
    <property type="entry name" value="CSN8_PSMD8_EIF3K DOMAIN-CONTAINING PROTEIN"/>
    <property type="match status" value="1"/>
</dbReference>
<proteinExistence type="predicted"/>
<organism evidence="2">
    <name type="scientific">Mucor ambiguus</name>
    <dbReference type="NCBI Taxonomy" id="91626"/>
    <lineage>
        <taxon>Eukaryota</taxon>
        <taxon>Fungi</taxon>
        <taxon>Fungi incertae sedis</taxon>
        <taxon>Mucoromycota</taxon>
        <taxon>Mucoromycotina</taxon>
        <taxon>Mucoromycetes</taxon>
        <taxon>Mucorales</taxon>
        <taxon>Mucorineae</taxon>
        <taxon>Mucoraceae</taxon>
        <taxon>Mucor</taxon>
    </lineage>
</organism>
<sequence>MSKQPLEGLTVRIFDPPASNAQKTNTGSRGYREYTEIAGSDRLRNTNYNWNNGQTITPGGMRASTRDWDKDSQNKQKENVQDMSLVSRSSANDDSSLRNVQLQHKLWLHIQAKLADVEGTQDKKKWESIVDLFRKLREGIFSSQWSRGDFKFANQVYEASVDCCIKASNNQELVKSLSRLMDLYELQDYTNAKTYYTTLNIVFECCYNENLIKATQRITCLQTSTHEYRFAKQLTKSISSENSLLFFQLYHRNPYPAFRSLMDHYSDRIRIQAIARMRKAYLSASISWVGKWLGIYHDNNVVLGELNRLVKPSCIKTVDYERQLVYFSKR</sequence>
<protein>
    <recommendedName>
        <fullName evidence="4">PCI domain-containing protein</fullName>
    </recommendedName>
</protein>
<dbReference type="OrthoDB" id="2100128at2759"/>
<evidence type="ECO:0000313" key="2">
    <source>
        <dbReference type="EMBL" id="GAN10933.1"/>
    </source>
</evidence>